<sequence length="178" mass="18152">MKKTLLIIGTLALLPAAPPAESAGTVTGTLGATLTIITGCYINDGTAPGGLTNLGTINFGTVSTLNTEIKVPYSSTSGGTLNLYCSTGTNYSIAIDNGLHASGNQRRLAGGTAEFVTYNLYKDSAYGQAWGTTGSGLLTGTASTIATAIPLTVYSQVPIQTTPSVSTYTDTVNVTVSW</sequence>
<dbReference type="SMART" id="SM00972">
    <property type="entry name" value="SCPU"/>
    <property type="match status" value="1"/>
</dbReference>
<feature type="domain" description="Spore coat protein U/FanG" evidence="2">
    <location>
        <begin position="27"/>
        <end position="175"/>
    </location>
</feature>
<protein>
    <submittedName>
        <fullName evidence="3">Spore coat U domain-containing protein</fullName>
    </submittedName>
</protein>
<dbReference type="PANTHER" id="PTHR37089">
    <property type="entry name" value="PROTEIN U-RELATED"/>
    <property type="match status" value="1"/>
</dbReference>
<keyword evidence="4" id="KW-1185">Reference proteome</keyword>
<feature type="signal peptide" evidence="1">
    <location>
        <begin position="1"/>
        <end position="22"/>
    </location>
</feature>
<dbReference type="GeneID" id="75140932"/>
<dbReference type="Proteomes" id="UP001057860">
    <property type="component" value="Chromosome"/>
</dbReference>
<accession>A0ABY5UJM1</accession>
<organism evidence="3 4">
    <name type="scientific">Yersinia alsatica</name>
    <dbReference type="NCBI Taxonomy" id="2890317"/>
    <lineage>
        <taxon>Bacteria</taxon>
        <taxon>Pseudomonadati</taxon>
        <taxon>Pseudomonadota</taxon>
        <taxon>Gammaproteobacteria</taxon>
        <taxon>Enterobacterales</taxon>
        <taxon>Yersiniaceae</taxon>
        <taxon>Yersinia</taxon>
    </lineage>
</organism>
<evidence type="ECO:0000259" key="2">
    <source>
        <dbReference type="Pfam" id="PF05229"/>
    </source>
</evidence>
<proteinExistence type="predicted"/>
<feature type="chain" id="PRO_5045936364" evidence="1">
    <location>
        <begin position="23"/>
        <end position="178"/>
    </location>
</feature>
<evidence type="ECO:0000313" key="3">
    <source>
        <dbReference type="EMBL" id="UWM43642.1"/>
    </source>
</evidence>
<dbReference type="EMBL" id="CP104006">
    <property type="protein sequence ID" value="UWM43642.1"/>
    <property type="molecule type" value="Genomic_DNA"/>
</dbReference>
<gene>
    <name evidence="3" type="ORF">N0H69_12995</name>
</gene>
<dbReference type="Pfam" id="PF05229">
    <property type="entry name" value="SCPU"/>
    <property type="match status" value="1"/>
</dbReference>
<reference evidence="3" key="1">
    <citation type="submission" date="2022-08" db="EMBL/GenBank/DDBJ databases">
        <authorList>
            <person name="Bogun A."/>
            <person name="Kislichkina A."/>
            <person name="Solomentsev V."/>
            <person name="Skryabin Y."/>
            <person name="Sizova A."/>
            <person name="Platonov M."/>
            <person name="Dentovskaya S."/>
        </authorList>
    </citation>
    <scope>NUCLEOTIDE SEQUENCE</scope>
    <source>
        <strain evidence="3">SCPM-O-B-7604</strain>
    </source>
</reference>
<dbReference type="InterPro" id="IPR007893">
    <property type="entry name" value="Spore_coat_U/FanG"/>
</dbReference>
<keyword evidence="1" id="KW-0732">Signal</keyword>
<dbReference type="InterPro" id="IPR053167">
    <property type="entry name" value="Spore_coat_component"/>
</dbReference>
<dbReference type="RefSeq" id="WP_050109628.1">
    <property type="nucleotide sequence ID" value="NZ_CABHWQ010000034.1"/>
</dbReference>
<name>A0ABY5UJM1_9GAMM</name>
<evidence type="ECO:0000313" key="4">
    <source>
        <dbReference type="Proteomes" id="UP001057860"/>
    </source>
</evidence>
<evidence type="ECO:0000256" key="1">
    <source>
        <dbReference type="SAM" id="SignalP"/>
    </source>
</evidence>
<dbReference type="PANTHER" id="PTHR37089:SF4">
    <property type="entry name" value="EXPORTED PROTEIN"/>
    <property type="match status" value="1"/>
</dbReference>